<evidence type="ECO:0000313" key="1">
    <source>
        <dbReference type="EMBL" id="EFN88212.1"/>
    </source>
</evidence>
<gene>
    <name evidence="1" type="ORF">EAI_11096</name>
</gene>
<evidence type="ECO:0000313" key="2">
    <source>
        <dbReference type="Proteomes" id="UP000008237"/>
    </source>
</evidence>
<keyword evidence="2" id="KW-1185">Reference proteome</keyword>
<dbReference type="Proteomes" id="UP000008237">
    <property type="component" value="Unassembled WGS sequence"/>
</dbReference>
<feature type="non-terminal residue" evidence="1">
    <location>
        <position position="30"/>
    </location>
</feature>
<reference evidence="1 2" key="1">
    <citation type="journal article" date="2010" name="Science">
        <title>Genomic comparison of the ants Camponotus floridanus and Harpegnathos saltator.</title>
        <authorList>
            <person name="Bonasio R."/>
            <person name="Zhang G."/>
            <person name="Ye C."/>
            <person name="Mutti N.S."/>
            <person name="Fang X."/>
            <person name="Qin N."/>
            <person name="Donahue G."/>
            <person name="Yang P."/>
            <person name="Li Q."/>
            <person name="Li C."/>
            <person name="Zhang P."/>
            <person name="Huang Z."/>
            <person name="Berger S.L."/>
            <person name="Reinberg D."/>
            <person name="Wang J."/>
            <person name="Liebig J."/>
        </authorList>
    </citation>
    <scope>NUCLEOTIDE SEQUENCE [LARGE SCALE GENOMIC DNA]</scope>
    <source>
        <strain evidence="1 2">R22 G/1</strain>
    </source>
</reference>
<dbReference type="InParanoid" id="E2B7W8"/>
<accession>E2B7W8</accession>
<feature type="non-terminal residue" evidence="1">
    <location>
        <position position="1"/>
    </location>
</feature>
<protein>
    <submittedName>
        <fullName evidence="1">Uncharacterized protein</fullName>
    </submittedName>
</protein>
<organism evidence="2">
    <name type="scientific">Harpegnathos saltator</name>
    <name type="common">Jerdon's jumping ant</name>
    <dbReference type="NCBI Taxonomy" id="610380"/>
    <lineage>
        <taxon>Eukaryota</taxon>
        <taxon>Metazoa</taxon>
        <taxon>Ecdysozoa</taxon>
        <taxon>Arthropoda</taxon>
        <taxon>Hexapoda</taxon>
        <taxon>Insecta</taxon>
        <taxon>Pterygota</taxon>
        <taxon>Neoptera</taxon>
        <taxon>Endopterygota</taxon>
        <taxon>Hymenoptera</taxon>
        <taxon>Apocrita</taxon>
        <taxon>Aculeata</taxon>
        <taxon>Formicoidea</taxon>
        <taxon>Formicidae</taxon>
        <taxon>Ponerinae</taxon>
        <taxon>Ponerini</taxon>
        <taxon>Harpegnathos</taxon>
    </lineage>
</organism>
<sequence>RYSIYKSSTNRVLKLNKFHSYHIHLTQQLE</sequence>
<dbReference type="AlphaFoldDB" id="E2B7W8"/>
<name>E2B7W8_HARSA</name>
<proteinExistence type="predicted"/>
<dbReference type="EMBL" id="GL446219">
    <property type="protein sequence ID" value="EFN88212.1"/>
    <property type="molecule type" value="Genomic_DNA"/>
</dbReference>